<name>A0ABT6AN92_9BURK</name>
<proteinExistence type="predicted"/>
<keyword evidence="2" id="KW-0282">Flagellum</keyword>
<keyword evidence="2" id="KW-0966">Cell projection</keyword>
<comment type="caution">
    <text evidence="2">The sequence shown here is derived from an EMBL/GenBank/DDBJ whole genome shotgun (WGS) entry which is preliminary data.</text>
</comment>
<accession>A0ABT6AN92</accession>
<feature type="region of interest" description="Disordered" evidence="1">
    <location>
        <begin position="156"/>
        <end position="175"/>
    </location>
</feature>
<dbReference type="EMBL" id="JARJLM010000248">
    <property type="protein sequence ID" value="MDF3834097.1"/>
    <property type="molecule type" value="Genomic_DNA"/>
</dbReference>
<protein>
    <submittedName>
        <fullName evidence="2">Flagellar hook-length control protein FliK</fullName>
    </submittedName>
</protein>
<reference evidence="2 3" key="1">
    <citation type="submission" date="2023-03" db="EMBL/GenBank/DDBJ databases">
        <title>Draft assemblies of triclosan tolerant bacteria isolated from returned activated sludge.</title>
        <authorList>
            <person name="Van Hamelsveld S."/>
        </authorList>
    </citation>
    <scope>NUCLEOTIDE SEQUENCE [LARGE SCALE GENOMIC DNA]</scope>
    <source>
        <strain evidence="2 3">GW210010_S58</strain>
    </source>
</reference>
<keyword evidence="3" id="KW-1185">Reference proteome</keyword>
<evidence type="ECO:0000313" key="2">
    <source>
        <dbReference type="EMBL" id="MDF3834097.1"/>
    </source>
</evidence>
<sequence length="264" mass="26033">MVGINLPPDAALALRADPQALKSALTVAKLAALQPVGTVTDTVGPSAGGNTVQQGRAGMVGTGTPLAPDGATTTSARESLSTAARVILDILDSTDAVPLRGAAPLVATPPGNGQAGALASALARQVGQSGLFYESHLGQWLNGTRQLDSLMREPQAMLGRPPAPPTPASTDRNSAQPVLQLTYEPAATPTLATAGAARVAAAAVAESTGLALPEEGAGTPAQAPKNTVTYSAPAPGPAATATAGPAANPPTPSAHLAQQATQAY</sequence>
<dbReference type="Proteomes" id="UP001216674">
    <property type="component" value="Unassembled WGS sequence"/>
</dbReference>
<keyword evidence="2" id="KW-0969">Cilium</keyword>
<gene>
    <name evidence="2" type="ORF">P3W85_14195</name>
</gene>
<feature type="non-terminal residue" evidence="2">
    <location>
        <position position="264"/>
    </location>
</feature>
<feature type="compositionally biased region" description="Low complexity" evidence="1">
    <location>
        <begin position="231"/>
        <end position="246"/>
    </location>
</feature>
<evidence type="ECO:0000256" key="1">
    <source>
        <dbReference type="SAM" id="MobiDB-lite"/>
    </source>
</evidence>
<feature type="region of interest" description="Disordered" evidence="1">
    <location>
        <begin position="213"/>
        <end position="264"/>
    </location>
</feature>
<organism evidence="2 3">
    <name type="scientific">Cupriavidus basilensis</name>
    <dbReference type="NCBI Taxonomy" id="68895"/>
    <lineage>
        <taxon>Bacteria</taxon>
        <taxon>Pseudomonadati</taxon>
        <taxon>Pseudomonadota</taxon>
        <taxon>Betaproteobacteria</taxon>
        <taxon>Burkholderiales</taxon>
        <taxon>Burkholderiaceae</taxon>
        <taxon>Cupriavidus</taxon>
    </lineage>
</organism>
<evidence type="ECO:0000313" key="3">
    <source>
        <dbReference type="Proteomes" id="UP001216674"/>
    </source>
</evidence>